<evidence type="ECO:0000256" key="18">
    <source>
        <dbReference type="ARBA" id="ARBA00023180"/>
    </source>
</evidence>
<evidence type="ECO:0000256" key="7">
    <source>
        <dbReference type="ARBA" id="ARBA00022670"/>
    </source>
</evidence>
<evidence type="ECO:0000256" key="6">
    <source>
        <dbReference type="ARBA" id="ARBA00022622"/>
    </source>
</evidence>
<organism evidence="28 29">
    <name type="scientific">Macrosiphum euphorbiae</name>
    <name type="common">potato aphid</name>
    <dbReference type="NCBI Taxonomy" id="13131"/>
    <lineage>
        <taxon>Eukaryota</taxon>
        <taxon>Metazoa</taxon>
        <taxon>Ecdysozoa</taxon>
        <taxon>Arthropoda</taxon>
        <taxon>Hexapoda</taxon>
        <taxon>Insecta</taxon>
        <taxon>Pterygota</taxon>
        <taxon>Neoptera</taxon>
        <taxon>Paraneoptera</taxon>
        <taxon>Hemiptera</taxon>
        <taxon>Sternorrhyncha</taxon>
        <taxon>Aphidomorpha</taxon>
        <taxon>Aphidoidea</taxon>
        <taxon>Aphididae</taxon>
        <taxon>Macrosiphini</taxon>
        <taxon>Macrosiphum</taxon>
    </lineage>
</organism>
<dbReference type="InterPro" id="IPR027268">
    <property type="entry name" value="Peptidase_M4/M1_CTD_sf"/>
</dbReference>
<keyword evidence="23" id="KW-0031">Aminopeptidase</keyword>
<dbReference type="PANTHER" id="PTHR11533">
    <property type="entry name" value="PROTEASE M1 ZINC METALLOPROTEASE"/>
    <property type="match status" value="1"/>
</dbReference>
<reference evidence="28 29" key="1">
    <citation type="submission" date="2023-01" db="EMBL/GenBank/DDBJ databases">
        <authorList>
            <person name="Whitehead M."/>
        </authorList>
    </citation>
    <scope>NUCLEOTIDE SEQUENCE [LARGE SCALE GENOMIC DNA]</scope>
</reference>
<dbReference type="SUPFAM" id="SSF63737">
    <property type="entry name" value="Leukotriene A4 hydrolase N-terminal domain"/>
    <property type="match status" value="1"/>
</dbReference>
<evidence type="ECO:0000256" key="1">
    <source>
        <dbReference type="ARBA" id="ARBA00000098"/>
    </source>
</evidence>
<evidence type="ECO:0000256" key="12">
    <source>
        <dbReference type="ARBA" id="ARBA00022833"/>
    </source>
</evidence>
<dbReference type="Pfam" id="PF17900">
    <property type="entry name" value="Peptidase_M1_N"/>
    <property type="match status" value="1"/>
</dbReference>
<comment type="similarity">
    <text evidence="4 23">Belongs to the peptidase M1 family.</text>
</comment>
<feature type="chain" id="PRO_5043505412" description="Aminopeptidase" evidence="24">
    <location>
        <begin position="27"/>
        <end position="915"/>
    </location>
</feature>
<dbReference type="Gene3D" id="1.10.390.10">
    <property type="entry name" value="Neutral Protease Domain 2"/>
    <property type="match status" value="1"/>
</dbReference>
<proteinExistence type="inferred from homology"/>
<evidence type="ECO:0000256" key="4">
    <source>
        <dbReference type="ARBA" id="ARBA00010136"/>
    </source>
</evidence>
<feature type="domain" description="ERAP1-like C-terminal" evidence="26">
    <location>
        <begin position="570"/>
        <end position="897"/>
    </location>
</feature>
<gene>
    <name evidence="28" type="ORF">MEUPH1_LOCUS8201</name>
</gene>
<dbReference type="CDD" id="cd09601">
    <property type="entry name" value="M1_APN-Q_like"/>
    <property type="match status" value="1"/>
</dbReference>
<dbReference type="GO" id="GO:0042277">
    <property type="term" value="F:peptide binding"/>
    <property type="evidence" value="ECO:0007669"/>
    <property type="project" value="TreeGrafter"/>
</dbReference>
<dbReference type="FunFam" id="2.60.40.1910:FF:000008">
    <property type="entry name" value="Aminopeptidase"/>
    <property type="match status" value="1"/>
</dbReference>
<keyword evidence="17" id="KW-1015">Disulfide bond</keyword>
<dbReference type="InterPro" id="IPR050344">
    <property type="entry name" value="Peptidase_M1_aminopeptidases"/>
</dbReference>
<keyword evidence="10 24" id="KW-0732">Signal</keyword>
<dbReference type="SUPFAM" id="SSF55486">
    <property type="entry name" value="Metalloproteases ('zincins'), catalytic domain"/>
    <property type="match status" value="1"/>
</dbReference>
<evidence type="ECO:0000256" key="17">
    <source>
        <dbReference type="ARBA" id="ARBA00023157"/>
    </source>
</evidence>
<keyword evidence="16" id="KW-0472">Membrane</keyword>
<dbReference type="InterPro" id="IPR045357">
    <property type="entry name" value="Aminopeptidase_N-like_N"/>
</dbReference>
<accession>A0AAV0W7Y2</accession>
<feature type="domain" description="Aminopeptidase N-like N-terminal" evidence="27">
    <location>
        <begin position="39"/>
        <end position="230"/>
    </location>
</feature>
<evidence type="ECO:0000259" key="26">
    <source>
        <dbReference type="Pfam" id="PF11838"/>
    </source>
</evidence>
<dbReference type="GO" id="GO:0070006">
    <property type="term" value="F:metalloaminopeptidase activity"/>
    <property type="evidence" value="ECO:0007669"/>
    <property type="project" value="TreeGrafter"/>
</dbReference>
<feature type="signal peptide" evidence="24">
    <location>
        <begin position="1"/>
        <end position="26"/>
    </location>
</feature>
<dbReference type="GO" id="GO:0016285">
    <property type="term" value="F:alanyl aminopeptidase activity"/>
    <property type="evidence" value="ECO:0007669"/>
    <property type="project" value="UniProtKB-EC"/>
</dbReference>
<evidence type="ECO:0000313" key="29">
    <source>
        <dbReference type="Proteomes" id="UP001160148"/>
    </source>
</evidence>
<keyword evidence="19" id="KW-0449">Lipoprotein</keyword>
<keyword evidence="15 23" id="KW-0482">Metalloprotease</keyword>
<keyword evidence="7 23" id="KW-0645">Protease</keyword>
<keyword evidence="14" id="KW-1133">Transmembrane helix</keyword>
<comment type="caution">
    <text evidence="28">The sequence shown here is derived from an EMBL/GenBank/DDBJ whole genome shotgun (WGS) entry which is preliminary data.</text>
</comment>
<comment type="cofactor">
    <cofactor evidence="21 23">
        <name>Zn(2+)</name>
        <dbReference type="ChEBI" id="CHEBI:29105"/>
    </cofactor>
    <text evidence="21 23">Binds 1 zinc ion per subunit.</text>
</comment>
<evidence type="ECO:0000256" key="3">
    <source>
        <dbReference type="ARBA" id="ARBA00004609"/>
    </source>
</evidence>
<feature type="binding site" evidence="21">
    <location>
        <position position="338"/>
    </location>
    <ligand>
        <name>Zn(2+)</name>
        <dbReference type="ChEBI" id="CHEBI:29105"/>
        <note>catalytic</note>
    </ligand>
</feature>
<evidence type="ECO:0000256" key="11">
    <source>
        <dbReference type="ARBA" id="ARBA00022801"/>
    </source>
</evidence>
<evidence type="ECO:0000259" key="27">
    <source>
        <dbReference type="Pfam" id="PF17900"/>
    </source>
</evidence>
<evidence type="ECO:0000256" key="13">
    <source>
        <dbReference type="ARBA" id="ARBA00022968"/>
    </source>
</evidence>
<dbReference type="GO" id="GO:0005886">
    <property type="term" value="C:plasma membrane"/>
    <property type="evidence" value="ECO:0007669"/>
    <property type="project" value="UniProtKB-SubCell"/>
</dbReference>
<feature type="binding site" evidence="21">
    <location>
        <position position="361"/>
    </location>
    <ligand>
        <name>Zn(2+)</name>
        <dbReference type="ChEBI" id="CHEBI:29105"/>
        <note>catalytic</note>
    </ligand>
</feature>
<dbReference type="Pfam" id="PF01433">
    <property type="entry name" value="Peptidase_M1"/>
    <property type="match status" value="1"/>
</dbReference>
<dbReference type="InterPro" id="IPR034016">
    <property type="entry name" value="M1_APN-typ"/>
</dbReference>
<dbReference type="GO" id="GO:0008270">
    <property type="term" value="F:zinc ion binding"/>
    <property type="evidence" value="ECO:0007669"/>
    <property type="project" value="UniProtKB-UniRule"/>
</dbReference>
<evidence type="ECO:0000256" key="16">
    <source>
        <dbReference type="ARBA" id="ARBA00023136"/>
    </source>
</evidence>
<evidence type="ECO:0000256" key="8">
    <source>
        <dbReference type="ARBA" id="ARBA00022692"/>
    </source>
</evidence>
<evidence type="ECO:0000256" key="24">
    <source>
        <dbReference type="SAM" id="SignalP"/>
    </source>
</evidence>
<dbReference type="FunFam" id="1.10.390.10:FF:000016">
    <property type="entry name" value="Glutamyl aminopeptidase"/>
    <property type="match status" value="1"/>
</dbReference>
<evidence type="ECO:0000256" key="22">
    <source>
        <dbReference type="PIRSR" id="PIRSR634016-4"/>
    </source>
</evidence>
<keyword evidence="12 21" id="KW-0862">Zinc</keyword>
<evidence type="ECO:0000313" key="28">
    <source>
        <dbReference type="EMBL" id="CAI6351895.1"/>
    </source>
</evidence>
<feature type="active site" description="Proton acceptor" evidence="20">
    <location>
        <position position="339"/>
    </location>
</feature>
<evidence type="ECO:0000256" key="14">
    <source>
        <dbReference type="ARBA" id="ARBA00022989"/>
    </source>
</evidence>
<dbReference type="GO" id="GO:0043171">
    <property type="term" value="P:peptide catabolic process"/>
    <property type="evidence" value="ECO:0007669"/>
    <property type="project" value="TreeGrafter"/>
</dbReference>
<keyword evidence="5" id="KW-1003">Cell membrane</keyword>
<dbReference type="Pfam" id="PF11838">
    <property type="entry name" value="ERAP1_C"/>
    <property type="match status" value="1"/>
</dbReference>
<evidence type="ECO:0000256" key="19">
    <source>
        <dbReference type="ARBA" id="ARBA00023288"/>
    </source>
</evidence>
<dbReference type="PRINTS" id="PR00756">
    <property type="entry name" value="ALADIPTASE"/>
</dbReference>
<dbReference type="EMBL" id="CARXXK010000001">
    <property type="protein sequence ID" value="CAI6351895.1"/>
    <property type="molecule type" value="Genomic_DNA"/>
</dbReference>
<evidence type="ECO:0000256" key="15">
    <source>
        <dbReference type="ARBA" id="ARBA00023049"/>
    </source>
</evidence>
<feature type="domain" description="Peptidase M1 membrane alanine aminopeptidase" evidence="25">
    <location>
        <begin position="266"/>
        <end position="491"/>
    </location>
</feature>
<evidence type="ECO:0000256" key="2">
    <source>
        <dbReference type="ARBA" id="ARBA00004606"/>
    </source>
</evidence>
<dbReference type="Proteomes" id="UP001160148">
    <property type="component" value="Unassembled WGS sequence"/>
</dbReference>
<evidence type="ECO:0000256" key="10">
    <source>
        <dbReference type="ARBA" id="ARBA00022729"/>
    </source>
</evidence>
<keyword evidence="29" id="KW-1185">Reference proteome</keyword>
<dbReference type="PANTHER" id="PTHR11533:SF253">
    <property type="entry name" value="AMINOPEPTIDASE-RELATED"/>
    <property type="match status" value="1"/>
</dbReference>
<evidence type="ECO:0000256" key="23">
    <source>
        <dbReference type="RuleBase" id="RU364040"/>
    </source>
</evidence>
<evidence type="ECO:0000256" key="20">
    <source>
        <dbReference type="PIRSR" id="PIRSR634016-1"/>
    </source>
</evidence>
<dbReference type="GO" id="GO:0005615">
    <property type="term" value="C:extracellular space"/>
    <property type="evidence" value="ECO:0007669"/>
    <property type="project" value="TreeGrafter"/>
</dbReference>
<dbReference type="InterPro" id="IPR014782">
    <property type="entry name" value="Peptidase_M1_dom"/>
</dbReference>
<dbReference type="InterPro" id="IPR001930">
    <property type="entry name" value="Peptidase_M1"/>
</dbReference>
<dbReference type="AlphaFoldDB" id="A0AAV0W7Y2"/>
<protein>
    <recommendedName>
        <fullName evidence="23">Aminopeptidase</fullName>
        <ecNumber evidence="23">3.4.11.-</ecNumber>
    </recommendedName>
</protein>
<dbReference type="Gene3D" id="1.25.50.20">
    <property type="match status" value="1"/>
</dbReference>
<dbReference type="GO" id="GO:0098552">
    <property type="term" value="C:side of membrane"/>
    <property type="evidence" value="ECO:0007669"/>
    <property type="project" value="UniProtKB-KW"/>
</dbReference>
<comment type="catalytic activity">
    <reaction evidence="1">
        <text>Release of an N-terminal amino acid, Xaa-|-Yaa- from a peptide, amide or arylamide. Xaa is preferably Ala, but may be most amino acids including Pro (slow action). When a terminal hydrophobic residue is followed by a prolyl residue, the two may be released as an intact Xaa-Pro dipeptide.</text>
        <dbReference type="EC" id="3.4.11.2"/>
    </reaction>
</comment>
<dbReference type="Gene3D" id="2.60.40.1910">
    <property type="match status" value="1"/>
</dbReference>
<evidence type="ECO:0000256" key="21">
    <source>
        <dbReference type="PIRSR" id="PIRSR634016-3"/>
    </source>
</evidence>
<dbReference type="InterPro" id="IPR042097">
    <property type="entry name" value="Aminopeptidase_N-like_N_sf"/>
</dbReference>
<dbReference type="EC" id="3.4.11.-" evidence="23"/>
<dbReference type="GO" id="GO:0006508">
    <property type="term" value="P:proteolysis"/>
    <property type="evidence" value="ECO:0007669"/>
    <property type="project" value="UniProtKB-KW"/>
</dbReference>
<dbReference type="Gene3D" id="2.60.40.1730">
    <property type="entry name" value="tricorn interacting facor f3 domain"/>
    <property type="match status" value="1"/>
</dbReference>
<feature type="binding site" evidence="21">
    <location>
        <position position="342"/>
    </location>
    <ligand>
        <name>Zn(2+)</name>
        <dbReference type="ChEBI" id="CHEBI:29105"/>
        <note>catalytic</note>
    </ligand>
</feature>
<keyword evidence="13" id="KW-0735">Signal-anchor</keyword>
<evidence type="ECO:0000256" key="5">
    <source>
        <dbReference type="ARBA" id="ARBA00022475"/>
    </source>
</evidence>
<keyword evidence="6" id="KW-0336">GPI-anchor</keyword>
<evidence type="ECO:0000259" key="25">
    <source>
        <dbReference type="Pfam" id="PF01433"/>
    </source>
</evidence>
<dbReference type="FunFam" id="2.60.40.1730:FF:000012">
    <property type="entry name" value="Aminopeptidase N"/>
    <property type="match status" value="1"/>
</dbReference>
<keyword evidence="8" id="KW-0812">Transmembrane</keyword>
<dbReference type="FunFam" id="1.25.50.20:FF:000001">
    <property type="entry name" value="Aminopeptidase"/>
    <property type="match status" value="1"/>
</dbReference>
<comment type="subcellular location">
    <subcellularLocation>
        <location evidence="3">Cell membrane</location>
        <topology evidence="3">Lipid-anchor</topology>
        <topology evidence="3">GPI-anchor</topology>
    </subcellularLocation>
    <subcellularLocation>
        <location evidence="2">Membrane</location>
        <topology evidence="2">Single-pass type II membrane protein</topology>
    </subcellularLocation>
</comment>
<sequence>MLRMKFVGFKMFFIIALSLMGSVVNSKETSEFKLPTNFKPVSYELHLVTHLEDKFMFEGVVVIRMTCVGATDTIVLHSNSLNIDTEDVVVVNTFGFIFPVDSVSFDPEKDLMYVKSTEKFKPRDKYVLKIPFTGNITDQLAGYYRSSYVDKESNQTRWLAVTQFEPADARRAFPCFDEPAYKATFKIWMGHKKGLTSISNMKFMKQINCPLKSDYVIDEFEVSVPMSTYLVAYMVSDFVYTEANSGYDQVKFRIISRKDAANQTEFAINLGPKVLKYYEDYFDEKFPLHKQDMAAIPDFSAGAMENWGLVTYRETELLIDLDVATYDNIHGVAEVIAHELAHQWFGNLVTMKWWTDLWLNEGFATYVAARGVDFLYPEWNSFQDETVQNFISVLDLDSLQSSHPVSVAVGHPDDISQIFDTISYTKGSFLLHMMNTFLGEDTFKQGIRNYIHKHKFSNAEQDDLWRSLTEEAHRQGTLDKNLTVKQIMDTWTLQTGYPVLKVVRDYSGGTVTLSQERYLTIKSNGTDNKSCWWIPITMTTSGDFNQTNLKSWLNCENNNLTTPLAKDNKWVIYNMQIAGLFRVLYDTRNWMGIISVLNDPTKYETIPMLNRVQLIFDSLSFSQVGDMDYGITFQLLKYLKHEKEYAPWLAAFHGLDRINNLLKRTPKHAVFQNYMQHMLSSVYSKFRNMNGQTNGVEDIRFKNIVTAEACSHQIKNCTQQALDLFRKWMKIIDPDNNNTLPIELKPVIYCQAIKCGGVDEWNFLWERYQRSNLGHEKENILHALGCSSRKLLLQRYLNWSLDNSIIRKQDALTVFFSVAKNDAGFSVAKHFLYHRIADISEYHQPRGDRVGRYVNVIGSQMKTEEELEEIQSFINKSSGYLKGADLVINQTIESIKRNTEWTSKFYDKIENYMVQ</sequence>
<keyword evidence="11 23" id="KW-0378">Hydrolase</keyword>
<keyword evidence="9 21" id="KW-0479">Metal-binding</keyword>
<evidence type="ECO:0000256" key="9">
    <source>
        <dbReference type="ARBA" id="ARBA00022723"/>
    </source>
</evidence>
<keyword evidence="18" id="KW-0325">Glycoprotein</keyword>
<dbReference type="GO" id="GO:0005737">
    <property type="term" value="C:cytoplasm"/>
    <property type="evidence" value="ECO:0007669"/>
    <property type="project" value="TreeGrafter"/>
</dbReference>
<feature type="site" description="Transition state stabilizer" evidence="22">
    <location>
        <position position="424"/>
    </location>
</feature>
<name>A0AAV0W7Y2_9HEMI</name>
<dbReference type="InterPro" id="IPR024571">
    <property type="entry name" value="ERAP1-like_C_dom"/>
</dbReference>